<keyword evidence="3" id="KW-1185">Reference proteome</keyword>
<protein>
    <submittedName>
        <fullName evidence="2">AsmA protein</fullName>
    </submittedName>
</protein>
<proteinExistence type="predicted"/>
<evidence type="ECO:0000313" key="3">
    <source>
        <dbReference type="Proteomes" id="UP000588604"/>
    </source>
</evidence>
<dbReference type="PANTHER" id="PTHR30441:SF8">
    <property type="entry name" value="DUF748 DOMAIN-CONTAINING PROTEIN"/>
    <property type="match status" value="1"/>
</dbReference>
<dbReference type="GO" id="GO:0005886">
    <property type="term" value="C:plasma membrane"/>
    <property type="evidence" value="ECO:0007669"/>
    <property type="project" value="TreeGrafter"/>
</dbReference>
<dbReference type="InterPro" id="IPR007844">
    <property type="entry name" value="AsmA"/>
</dbReference>
<reference evidence="2 3" key="1">
    <citation type="submission" date="2020-08" db="EMBL/GenBank/DDBJ databases">
        <title>Genomic Encyclopedia of Type Strains, Phase IV (KMG-IV): sequencing the most valuable type-strain genomes for metagenomic binning, comparative biology and taxonomic classification.</title>
        <authorList>
            <person name="Goeker M."/>
        </authorList>
    </citation>
    <scope>NUCLEOTIDE SEQUENCE [LARGE SCALE GENOMIC DNA]</scope>
    <source>
        <strain evidence="2 3">DSM 102044</strain>
    </source>
</reference>
<evidence type="ECO:0000259" key="1">
    <source>
        <dbReference type="Pfam" id="PF05170"/>
    </source>
</evidence>
<dbReference type="AlphaFoldDB" id="A0A841MEZ1"/>
<dbReference type="GO" id="GO:0090313">
    <property type="term" value="P:regulation of protein targeting to membrane"/>
    <property type="evidence" value="ECO:0007669"/>
    <property type="project" value="TreeGrafter"/>
</dbReference>
<dbReference type="Pfam" id="PF05170">
    <property type="entry name" value="AsmA"/>
    <property type="match status" value="1"/>
</dbReference>
<dbReference type="EMBL" id="JACIJO010000001">
    <property type="protein sequence ID" value="MBB6325343.1"/>
    <property type="molecule type" value="Genomic_DNA"/>
</dbReference>
<sequence>MKVNFWNSKIWKFGLGFLLLFFLFLLFFPVIFKDRLQSTLQKVLDEQLEVEVNFSEVNVSLIRHFPSLTVSMDELLLEGSSPFQTDTLLYSKELALGISIPSLFSEKYIVDEIYLKDAVLKLMRDKDGNSNFDVVKPTPKDSVEKEQSPLNLEIETFHFTNSRFLYQDTSLDMICDAKGIDYKGSGILENENFNLTSDITIEELQLLYEDFPILNKNKVVASLLTQINTESTSLTFLRNELKINQLPMNFVGKLEFIPGGYDMNFVLESFDSGLEDIFSLIPQDLMPDLGKTKITGKGDIVASLQGLYLPEENEMPALVINMGVSNGEILHNEASQPIKDLGFRLNLRLPALDPSQFEFDLDSLNLNLDDGNLNGFFHLKNLNPSQINSELKADLDLGLLNKALGTKSLDYRGKFNLDFSSSGNLKSEPDPNELRNPEVIITRIPKFNLKTSLSDGYLKWNQLPEAIQNIDINLSITSPDSLPKNLNFSFDKINFKVIDQITSGNLSYNLALEREVNANLKSSFDLGDIPKFYPLDSGFLLNGKIDLDLIASGKYNPETKESPIVNADFKLSNGFIQTPYHSESIQDLSILLSVKSNSNSISDLKFTIQPIEFTFAGQPFFLAANLQNPENLSYDINSKGRLDLGKLYSFFGVDGYDLDGFLITDFSLKGNQNDAINGDYNKLDNSGSIQVQDITLRTDLLPQPVELKKGLLEFNQDKISFSDFLTSYQSNEITSSGFFYNYLGYAVDPEELLKGEITVNSTFINFDDFMFFGEETPGKVDSMGSVSGVIVPPKNLDIALNANIDSIHFEELVIKNFQGKLSTKPEIINLEKAEFELAGAKISMSGNYQAKNPYSATFEYQIDAKEFDINRAYQEIKMFQEMASFAEYASGIASLSYHLEGKINAQMEPVLPSIKGKGVLGLKEVKLKGFKLMNTIAKETENAELEDPNLNDVEIETSIENNLLTIPRTKMRIAGFRPRFEGQVSLDGDMSIAFRLGLPPLGIFGIPIKITGNQDEPNIEVGKITEGDTLEEVKDNN</sequence>
<evidence type="ECO:0000313" key="2">
    <source>
        <dbReference type="EMBL" id="MBB6325343.1"/>
    </source>
</evidence>
<dbReference type="Proteomes" id="UP000588604">
    <property type="component" value="Unassembled WGS sequence"/>
</dbReference>
<feature type="domain" description="AsmA" evidence="1">
    <location>
        <begin position="18"/>
        <end position="180"/>
    </location>
</feature>
<organism evidence="2 3">
    <name type="scientific">Algoriphagus iocasae</name>
    <dbReference type="NCBI Taxonomy" id="1836499"/>
    <lineage>
        <taxon>Bacteria</taxon>
        <taxon>Pseudomonadati</taxon>
        <taxon>Bacteroidota</taxon>
        <taxon>Cytophagia</taxon>
        <taxon>Cytophagales</taxon>
        <taxon>Cyclobacteriaceae</taxon>
        <taxon>Algoriphagus</taxon>
    </lineage>
</organism>
<dbReference type="InterPro" id="IPR052894">
    <property type="entry name" value="AsmA-related"/>
</dbReference>
<accession>A0A841MEZ1</accession>
<gene>
    <name evidence="2" type="ORF">FHS59_000958</name>
</gene>
<dbReference type="RefSeq" id="WP_184493565.1">
    <property type="nucleotide sequence ID" value="NZ_JACIJO010000001.1"/>
</dbReference>
<dbReference type="PANTHER" id="PTHR30441">
    <property type="entry name" value="DUF748 DOMAIN-CONTAINING PROTEIN"/>
    <property type="match status" value="1"/>
</dbReference>
<comment type="caution">
    <text evidence="2">The sequence shown here is derived from an EMBL/GenBank/DDBJ whole genome shotgun (WGS) entry which is preliminary data.</text>
</comment>
<name>A0A841MEZ1_9BACT</name>